<name>A0ABQ5V144_9PROT</name>
<comment type="caution">
    <text evidence="2">The sequence shown here is derived from an EMBL/GenBank/DDBJ whole genome shotgun (WGS) entry which is preliminary data.</text>
</comment>
<keyword evidence="1" id="KW-0812">Transmembrane</keyword>
<keyword evidence="1" id="KW-0472">Membrane</keyword>
<evidence type="ECO:0000313" key="3">
    <source>
        <dbReference type="Proteomes" id="UP001161390"/>
    </source>
</evidence>
<gene>
    <name evidence="2" type="ORF">GCM10007854_21030</name>
</gene>
<evidence type="ECO:0000256" key="1">
    <source>
        <dbReference type="SAM" id="Phobius"/>
    </source>
</evidence>
<keyword evidence="1" id="KW-1133">Transmembrane helix</keyword>
<keyword evidence="2" id="KW-0862">Zinc</keyword>
<dbReference type="EMBL" id="BSNJ01000004">
    <property type="protein sequence ID" value="GLQ21148.1"/>
    <property type="molecule type" value="Genomic_DNA"/>
</dbReference>
<dbReference type="InterPro" id="IPR009325">
    <property type="entry name" value="DUF983"/>
</dbReference>
<reference evidence="2" key="2">
    <citation type="submission" date="2023-01" db="EMBL/GenBank/DDBJ databases">
        <title>Draft genome sequence of Algimonas porphyrae strain NBRC 108216.</title>
        <authorList>
            <person name="Sun Q."/>
            <person name="Mori K."/>
        </authorList>
    </citation>
    <scope>NUCLEOTIDE SEQUENCE</scope>
    <source>
        <strain evidence="2">NBRC 108216</strain>
    </source>
</reference>
<dbReference type="GO" id="GO:0008270">
    <property type="term" value="F:zinc ion binding"/>
    <property type="evidence" value="ECO:0007669"/>
    <property type="project" value="UniProtKB-KW"/>
</dbReference>
<feature type="transmembrane region" description="Helical" evidence="1">
    <location>
        <begin position="73"/>
        <end position="93"/>
    </location>
</feature>
<keyword evidence="3" id="KW-1185">Reference proteome</keyword>
<keyword evidence="2" id="KW-0863">Zinc-finger</keyword>
<dbReference type="Pfam" id="PF06170">
    <property type="entry name" value="DUF983"/>
    <property type="match status" value="1"/>
</dbReference>
<feature type="transmembrane region" description="Helical" evidence="1">
    <location>
        <begin position="99"/>
        <end position="118"/>
    </location>
</feature>
<evidence type="ECO:0000313" key="2">
    <source>
        <dbReference type="EMBL" id="GLQ21148.1"/>
    </source>
</evidence>
<reference evidence="2" key="1">
    <citation type="journal article" date="2014" name="Int. J. Syst. Evol. Microbiol.">
        <title>Complete genome of a new Firmicutes species belonging to the dominant human colonic microbiota ('Ruminococcus bicirculans') reveals two chromosomes and a selective capacity to utilize plant glucans.</title>
        <authorList>
            <consortium name="NISC Comparative Sequencing Program"/>
            <person name="Wegmann U."/>
            <person name="Louis P."/>
            <person name="Goesmann A."/>
            <person name="Henrissat B."/>
            <person name="Duncan S.H."/>
            <person name="Flint H.J."/>
        </authorList>
    </citation>
    <scope>NUCLEOTIDE SEQUENCE</scope>
    <source>
        <strain evidence="2">NBRC 108216</strain>
    </source>
</reference>
<keyword evidence="2" id="KW-0479">Metal-binding</keyword>
<proteinExistence type="predicted"/>
<dbReference type="Proteomes" id="UP001161390">
    <property type="component" value="Unassembled WGS sequence"/>
</dbReference>
<protein>
    <submittedName>
        <fullName evidence="2">Zinc-finger protein</fullName>
    </submittedName>
</protein>
<organism evidence="2 3">
    <name type="scientific">Algimonas porphyrae</name>
    <dbReference type="NCBI Taxonomy" id="1128113"/>
    <lineage>
        <taxon>Bacteria</taxon>
        <taxon>Pseudomonadati</taxon>
        <taxon>Pseudomonadota</taxon>
        <taxon>Alphaproteobacteria</taxon>
        <taxon>Maricaulales</taxon>
        <taxon>Robiginitomaculaceae</taxon>
        <taxon>Algimonas</taxon>
    </lineage>
</organism>
<sequence>MSRDAYLTGMIDGQKFSGPQPTGPLRPKLIRGLKMQCPSCGEAKLFRRFLKPVEHCPSCGVNWGDVRADDGPAWASMLVAGHLVAPAFHWVVFKEDWPIWASVTGISLLLALLCITLLQPMKGVFMAIIWDKGAPTSG</sequence>
<accession>A0ABQ5V144</accession>